<dbReference type="OrthoDB" id="4324574at2"/>
<keyword evidence="2" id="KW-1185">Reference proteome</keyword>
<gene>
    <name evidence="1" type="ORF">BGK67_31360</name>
</gene>
<comment type="caution">
    <text evidence="1">The sequence shown here is derived from an EMBL/GenBank/DDBJ whole genome shotgun (WGS) entry which is preliminary data.</text>
</comment>
<sequence length="151" mass="16727">MAVLLGQQDLDVRVEFRSFGFQESDDSVVPVPFPDDFQWGVFLQGHVRRFDVFSAGHSHTASLAVRVWDSPPDSGAGDWDEQAETDFESVTGDVAVWGSGRSEELIRLARPGMWRGRVRCAGRAEVASVTQSEGTAYGVERYAIDFWPETG</sequence>
<protein>
    <submittedName>
        <fullName evidence="1">Uncharacterized protein</fullName>
    </submittedName>
</protein>
<dbReference type="AlphaFoldDB" id="A0A1E5Q079"/>
<dbReference type="Proteomes" id="UP000095705">
    <property type="component" value="Unassembled WGS sequence"/>
</dbReference>
<evidence type="ECO:0000313" key="1">
    <source>
        <dbReference type="EMBL" id="OEJ35209.1"/>
    </source>
</evidence>
<organism evidence="1 2">
    <name type="scientific">Streptomyces subrutilus</name>
    <dbReference type="NCBI Taxonomy" id="36818"/>
    <lineage>
        <taxon>Bacteria</taxon>
        <taxon>Bacillati</taxon>
        <taxon>Actinomycetota</taxon>
        <taxon>Actinomycetes</taxon>
        <taxon>Kitasatosporales</taxon>
        <taxon>Streptomycetaceae</taxon>
        <taxon>Streptomyces</taxon>
    </lineage>
</organism>
<reference evidence="1 2" key="1">
    <citation type="submission" date="2016-08" db="EMBL/GenBank/DDBJ databases">
        <title>The complete genome of Streptomyces subrutilus 10-1-1.</title>
        <authorList>
            <person name="Chen X."/>
        </authorList>
    </citation>
    <scope>NUCLEOTIDE SEQUENCE [LARGE SCALE GENOMIC DNA]</scope>
    <source>
        <strain evidence="1 2">10-1-1</strain>
    </source>
</reference>
<dbReference type="RefSeq" id="WP_069923395.1">
    <property type="nucleotide sequence ID" value="NZ_MEHK01000001.1"/>
</dbReference>
<dbReference type="EMBL" id="MEHK01000001">
    <property type="protein sequence ID" value="OEJ35209.1"/>
    <property type="molecule type" value="Genomic_DNA"/>
</dbReference>
<proteinExistence type="predicted"/>
<accession>A0A1E5Q079</accession>
<name>A0A1E5Q079_9ACTN</name>
<evidence type="ECO:0000313" key="2">
    <source>
        <dbReference type="Proteomes" id="UP000095705"/>
    </source>
</evidence>